<dbReference type="AlphaFoldDB" id="A0A9X0RBT1"/>
<dbReference type="EMBL" id="JACRUP010000009">
    <property type="protein sequence ID" value="MBC5851950.1"/>
    <property type="molecule type" value="Genomic_DNA"/>
</dbReference>
<protein>
    <submittedName>
        <fullName evidence="1">Uncharacterized protein</fullName>
    </submittedName>
</protein>
<reference evidence="1" key="1">
    <citation type="submission" date="2020-08" db="EMBL/GenBank/DDBJ databases">
        <title>Genome Sequencing and Pan-Genome Analysis of Migratory bird Vibrio Strains, Inner Mongolia.</title>
        <authorList>
            <person name="Zheng L."/>
        </authorList>
    </citation>
    <scope>NUCLEOTIDE SEQUENCE</scope>
    <source>
        <strain evidence="1">M13F</strain>
    </source>
</reference>
<sequence length="153" mass="17819">MAMTVTANQRALYFTRQKSDISSLWSWHLDSPKAGLSRHNSSELNLKFQGWLLYEPIYQATVWVDDGQQRHSFELTIDRPSVVEKKLGVDGEKHPLCRCGFQFELPLLELPFEFGFRVNGQSIKVLDGQWLTEQQIADLQQPKKRSLWQRLLT</sequence>
<organism evidence="1 2">
    <name type="scientific">Vibrio metschnikovii</name>
    <dbReference type="NCBI Taxonomy" id="28172"/>
    <lineage>
        <taxon>Bacteria</taxon>
        <taxon>Pseudomonadati</taxon>
        <taxon>Pseudomonadota</taxon>
        <taxon>Gammaproteobacteria</taxon>
        <taxon>Vibrionales</taxon>
        <taxon>Vibrionaceae</taxon>
        <taxon>Vibrio</taxon>
    </lineage>
</organism>
<dbReference type="Proteomes" id="UP000615796">
    <property type="component" value="Unassembled WGS sequence"/>
</dbReference>
<evidence type="ECO:0000313" key="2">
    <source>
        <dbReference type="Proteomes" id="UP000615796"/>
    </source>
</evidence>
<keyword evidence="2" id="KW-1185">Reference proteome</keyword>
<accession>A0A9X0RBT1</accession>
<gene>
    <name evidence="1" type="ORF">H8Q88_13665</name>
</gene>
<evidence type="ECO:0000313" key="1">
    <source>
        <dbReference type="EMBL" id="MBC5851950.1"/>
    </source>
</evidence>
<dbReference type="RefSeq" id="WP_187026521.1">
    <property type="nucleotide sequence ID" value="NZ_JACRUP010000009.1"/>
</dbReference>
<proteinExistence type="predicted"/>
<comment type="caution">
    <text evidence="1">The sequence shown here is derived from an EMBL/GenBank/DDBJ whole genome shotgun (WGS) entry which is preliminary data.</text>
</comment>
<name>A0A9X0RBT1_VIBME</name>